<organism evidence="1 2">
    <name type="scientific">Trichogramma brassicae</name>
    <dbReference type="NCBI Taxonomy" id="86971"/>
    <lineage>
        <taxon>Eukaryota</taxon>
        <taxon>Metazoa</taxon>
        <taxon>Ecdysozoa</taxon>
        <taxon>Arthropoda</taxon>
        <taxon>Hexapoda</taxon>
        <taxon>Insecta</taxon>
        <taxon>Pterygota</taxon>
        <taxon>Neoptera</taxon>
        <taxon>Endopterygota</taxon>
        <taxon>Hymenoptera</taxon>
        <taxon>Apocrita</taxon>
        <taxon>Proctotrupomorpha</taxon>
        <taxon>Chalcidoidea</taxon>
        <taxon>Trichogrammatidae</taxon>
        <taxon>Trichogramma</taxon>
    </lineage>
</organism>
<sequence length="135" mass="15308">MASHRCVAPLLCITRHKLLIFQERTVIRELFVIYNDWNYADEAGFTHFHAACEFGCYGVVQRFLELGQLQDVDCLVSDKRAFPGCDPNLANKKGQTSLHFACSGFETIVDSNNDIETLKLLLRSGAIRIWPTNLD</sequence>
<dbReference type="Gene3D" id="1.25.40.20">
    <property type="entry name" value="Ankyrin repeat-containing domain"/>
    <property type="match status" value="1"/>
</dbReference>
<dbReference type="InterPro" id="IPR002110">
    <property type="entry name" value="Ankyrin_rpt"/>
</dbReference>
<dbReference type="SMART" id="SM00248">
    <property type="entry name" value="ANK"/>
    <property type="match status" value="2"/>
</dbReference>
<accession>A0A6H5ILP1</accession>
<dbReference type="Proteomes" id="UP000479190">
    <property type="component" value="Unassembled WGS sequence"/>
</dbReference>
<reference evidence="1 2" key="1">
    <citation type="submission" date="2020-02" db="EMBL/GenBank/DDBJ databases">
        <authorList>
            <person name="Ferguson B K."/>
        </authorList>
    </citation>
    <scope>NUCLEOTIDE SEQUENCE [LARGE SCALE GENOMIC DNA]</scope>
</reference>
<gene>
    <name evidence="1" type="ORF">TBRA_LOCUS8298</name>
</gene>
<dbReference type="InterPro" id="IPR036770">
    <property type="entry name" value="Ankyrin_rpt-contain_sf"/>
</dbReference>
<evidence type="ECO:0000313" key="2">
    <source>
        <dbReference type="Proteomes" id="UP000479190"/>
    </source>
</evidence>
<evidence type="ECO:0000313" key="1">
    <source>
        <dbReference type="EMBL" id="CAB0036430.1"/>
    </source>
</evidence>
<name>A0A6H5ILP1_9HYME</name>
<dbReference type="SUPFAM" id="SSF48403">
    <property type="entry name" value="Ankyrin repeat"/>
    <property type="match status" value="1"/>
</dbReference>
<proteinExistence type="predicted"/>
<dbReference type="Pfam" id="PF00023">
    <property type="entry name" value="Ank"/>
    <property type="match status" value="1"/>
</dbReference>
<dbReference type="EMBL" id="CADCXV010000815">
    <property type="protein sequence ID" value="CAB0036430.1"/>
    <property type="molecule type" value="Genomic_DNA"/>
</dbReference>
<protein>
    <submittedName>
        <fullName evidence="1">Uncharacterized protein</fullName>
    </submittedName>
</protein>
<dbReference type="AlphaFoldDB" id="A0A6H5ILP1"/>
<keyword evidence="2" id="KW-1185">Reference proteome</keyword>